<reference evidence="1" key="1">
    <citation type="submission" date="2022-10" db="EMBL/GenBank/DDBJ databases">
        <title>Rhodococcus ferula Z13 complete genome.</title>
        <authorList>
            <person name="Long X."/>
            <person name="Zang M."/>
        </authorList>
    </citation>
    <scope>NUCLEOTIDE SEQUENCE</scope>
    <source>
        <strain evidence="1">Z13</strain>
    </source>
</reference>
<evidence type="ECO:0000313" key="1">
    <source>
        <dbReference type="EMBL" id="UYP20954.1"/>
    </source>
</evidence>
<name>A0ACD4DLN5_9NOCA</name>
<sequence length="99" mass="10892">MTAAGLPVIGDRIRNHIAPITYTGRKSGRTITLPVGYRRSGDTVTIRVAMPDEKTWWRNFLGEGAPMSIELDGHERSGHAVATRDARGRVEVVLKLDPV</sequence>
<gene>
    <name evidence="1" type="ORF">OED52_06680</name>
</gene>
<accession>A0ACD4DLN5</accession>
<dbReference type="Proteomes" id="UP001156484">
    <property type="component" value="Chromosome"/>
</dbReference>
<keyword evidence="2" id="KW-1185">Reference proteome</keyword>
<evidence type="ECO:0000313" key="2">
    <source>
        <dbReference type="Proteomes" id="UP001156484"/>
    </source>
</evidence>
<protein>
    <submittedName>
        <fullName evidence="1">Uncharacterized protein</fullName>
    </submittedName>
</protein>
<proteinExistence type="predicted"/>
<organism evidence="1 2">
    <name type="scientific">Rhodococcus sacchari</name>
    <dbReference type="NCBI Taxonomy" id="2962047"/>
    <lineage>
        <taxon>Bacteria</taxon>
        <taxon>Bacillati</taxon>
        <taxon>Actinomycetota</taxon>
        <taxon>Actinomycetes</taxon>
        <taxon>Mycobacteriales</taxon>
        <taxon>Nocardiaceae</taxon>
        <taxon>Rhodococcus</taxon>
    </lineage>
</organism>
<dbReference type="EMBL" id="CP107551">
    <property type="protein sequence ID" value="UYP20954.1"/>
    <property type="molecule type" value="Genomic_DNA"/>
</dbReference>